<dbReference type="Gene3D" id="1.10.760.10">
    <property type="entry name" value="Cytochrome c-like domain"/>
    <property type="match status" value="2"/>
</dbReference>
<evidence type="ECO:0000256" key="2">
    <source>
        <dbReference type="ARBA" id="ARBA00022617"/>
    </source>
</evidence>
<dbReference type="EMBL" id="VFSV01000055">
    <property type="protein sequence ID" value="TRD15145.1"/>
    <property type="molecule type" value="Genomic_DNA"/>
</dbReference>
<dbReference type="InterPro" id="IPR009056">
    <property type="entry name" value="Cyt_c-like_dom"/>
</dbReference>
<dbReference type="InterPro" id="IPR036909">
    <property type="entry name" value="Cyt_c-like_dom_sf"/>
</dbReference>
<keyword evidence="4" id="KW-0249">Electron transport</keyword>
<evidence type="ECO:0000256" key="4">
    <source>
        <dbReference type="ARBA" id="ARBA00022982"/>
    </source>
</evidence>
<dbReference type="SUPFAM" id="SSF46626">
    <property type="entry name" value="Cytochrome c"/>
    <property type="match status" value="2"/>
</dbReference>
<dbReference type="RefSeq" id="WP_142836070.1">
    <property type="nucleotide sequence ID" value="NZ_VFSV01000055.1"/>
</dbReference>
<evidence type="ECO:0000313" key="11">
    <source>
        <dbReference type="Proteomes" id="UP000318590"/>
    </source>
</evidence>
<dbReference type="GO" id="GO:0046872">
    <property type="term" value="F:metal ion binding"/>
    <property type="evidence" value="ECO:0007669"/>
    <property type="project" value="UniProtKB-KW"/>
</dbReference>
<dbReference type="Pfam" id="PF13442">
    <property type="entry name" value="Cytochrome_CBB3"/>
    <property type="match status" value="1"/>
</dbReference>
<comment type="caution">
    <text evidence="10">The sequence shown here is derived from an EMBL/GenBank/DDBJ whole genome shotgun (WGS) entry which is preliminary data.</text>
</comment>
<sequence>MSNCPDILRAALLGTALTTLALPAVAEPLGLGRAATPEEIAAWDVNVMPDGTGLPPGEGDVWTGDEVFAEYCASCHGDFAEGRDAWPKLAGGFGSLDKVDPVKTVGSFWPYVSTVWDYVNRSMPFGGAGNLTPDEVYAITAYILYSNDLVDEDFVLSPETWDQVEMPNVDGFIIDDRAEAEYAVWRAEPCMTDCRDAPATINRRASDVGVTPADDGTMVESPMEALLAKYGGTEWGAERVSGSVYMDGRPDEMAAMPEAAETEAVQEANAEPTAPAAAEPEPEAETGPDPVVVAAGEKVFKRCSACHAVGDGARNKSGPQLNGIIGRPVAALEDFRYSKVFTTLGEEGQVWDMDSLTEFLANPRAWAKGTKMSFAGLKSEYDIHAVIVYLEAASD</sequence>
<evidence type="ECO:0000256" key="3">
    <source>
        <dbReference type="ARBA" id="ARBA00022723"/>
    </source>
</evidence>
<dbReference type="GO" id="GO:0009055">
    <property type="term" value="F:electron transfer activity"/>
    <property type="evidence" value="ECO:0007669"/>
    <property type="project" value="InterPro"/>
</dbReference>
<dbReference type="Proteomes" id="UP000318590">
    <property type="component" value="Unassembled WGS sequence"/>
</dbReference>
<dbReference type="GO" id="GO:0020037">
    <property type="term" value="F:heme binding"/>
    <property type="evidence" value="ECO:0007669"/>
    <property type="project" value="InterPro"/>
</dbReference>
<proteinExistence type="predicted"/>
<evidence type="ECO:0000256" key="7">
    <source>
        <dbReference type="SAM" id="MobiDB-lite"/>
    </source>
</evidence>
<dbReference type="PRINTS" id="PR00604">
    <property type="entry name" value="CYTCHRMECIAB"/>
</dbReference>
<evidence type="ECO:0000256" key="6">
    <source>
        <dbReference type="PROSITE-ProRule" id="PRU00433"/>
    </source>
</evidence>
<evidence type="ECO:0000259" key="9">
    <source>
        <dbReference type="PROSITE" id="PS51007"/>
    </source>
</evidence>
<keyword evidence="11" id="KW-1185">Reference proteome</keyword>
<evidence type="ECO:0000256" key="8">
    <source>
        <dbReference type="SAM" id="SignalP"/>
    </source>
</evidence>
<name>A0A547PLX3_9RHOB</name>
<feature type="region of interest" description="Disordered" evidence="7">
    <location>
        <begin position="261"/>
        <end position="287"/>
    </location>
</feature>
<evidence type="ECO:0000256" key="1">
    <source>
        <dbReference type="ARBA" id="ARBA00022448"/>
    </source>
</evidence>
<keyword evidence="2 6" id="KW-0349">Heme</keyword>
<organism evidence="10 11">
    <name type="scientific">Palleronia caenipelagi</name>
    <dbReference type="NCBI Taxonomy" id="2489174"/>
    <lineage>
        <taxon>Bacteria</taxon>
        <taxon>Pseudomonadati</taxon>
        <taxon>Pseudomonadota</taxon>
        <taxon>Alphaproteobacteria</taxon>
        <taxon>Rhodobacterales</taxon>
        <taxon>Roseobacteraceae</taxon>
        <taxon>Palleronia</taxon>
    </lineage>
</organism>
<feature type="domain" description="Cytochrome c" evidence="9">
    <location>
        <begin position="59"/>
        <end position="147"/>
    </location>
</feature>
<feature type="chain" id="PRO_5022197173" evidence="8">
    <location>
        <begin position="27"/>
        <end position="395"/>
    </location>
</feature>
<feature type="signal peptide" evidence="8">
    <location>
        <begin position="1"/>
        <end position="26"/>
    </location>
</feature>
<dbReference type="AlphaFoldDB" id="A0A547PLX3"/>
<keyword evidence="3 6" id="KW-0479">Metal-binding</keyword>
<dbReference type="PROSITE" id="PS51007">
    <property type="entry name" value="CYTC"/>
    <property type="match status" value="2"/>
</dbReference>
<keyword evidence="5 6" id="KW-0408">Iron</keyword>
<dbReference type="InterPro" id="IPR002327">
    <property type="entry name" value="Cyt_c_1A/1B"/>
</dbReference>
<feature type="compositionally biased region" description="Low complexity" evidence="7">
    <location>
        <begin position="261"/>
        <end position="279"/>
    </location>
</feature>
<evidence type="ECO:0000313" key="10">
    <source>
        <dbReference type="EMBL" id="TRD15145.1"/>
    </source>
</evidence>
<keyword evidence="1" id="KW-0813">Transport</keyword>
<reference evidence="10 11" key="1">
    <citation type="submission" date="2019-06" db="EMBL/GenBank/DDBJ databases">
        <title>Paenimaribius caenipelagi gen. nov., sp. nov., isolated from a tidal flat.</title>
        <authorList>
            <person name="Yoon J.-H."/>
        </authorList>
    </citation>
    <scope>NUCLEOTIDE SEQUENCE [LARGE SCALE GENOMIC DNA]</scope>
    <source>
        <strain evidence="10 11">JBTF-M29</strain>
    </source>
</reference>
<gene>
    <name evidence="10" type="ORF">FEV53_17720</name>
</gene>
<evidence type="ECO:0000256" key="5">
    <source>
        <dbReference type="ARBA" id="ARBA00023004"/>
    </source>
</evidence>
<dbReference type="PANTHER" id="PTHR11961">
    <property type="entry name" value="CYTOCHROME C"/>
    <property type="match status" value="1"/>
</dbReference>
<accession>A0A547PLX3</accession>
<keyword evidence="8" id="KW-0732">Signal</keyword>
<dbReference type="OrthoDB" id="9779283at2"/>
<protein>
    <submittedName>
        <fullName evidence="10">C-type cytochrome</fullName>
    </submittedName>
</protein>
<feature type="domain" description="Cytochrome c" evidence="9">
    <location>
        <begin position="291"/>
        <end position="394"/>
    </location>
</feature>